<gene>
    <name evidence="3" type="ORF">F0L68_30370</name>
</gene>
<keyword evidence="4" id="KW-1185">Reference proteome</keyword>
<protein>
    <recommendedName>
        <fullName evidence="2">DUF3592 domain-containing protein</fullName>
    </recommendedName>
</protein>
<proteinExistence type="predicted"/>
<dbReference type="AlphaFoldDB" id="A0A5B2WU01"/>
<evidence type="ECO:0000259" key="2">
    <source>
        <dbReference type="Pfam" id="PF12158"/>
    </source>
</evidence>
<reference evidence="3 4" key="1">
    <citation type="submission" date="2019-09" db="EMBL/GenBank/DDBJ databases">
        <title>Goodfellowia gen. nov., a new genus of the Pseudonocardineae related to Actinoalloteichus, containing Goodfellowia coeruleoviolacea gen. nov., comb. nov. gen. nov., comb. nov.</title>
        <authorList>
            <person name="Labeda D."/>
        </authorList>
    </citation>
    <scope>NUCLEOTIDE SEQUENCE [LARGE SCALE GENOMIC DNA]</scope>
    <source>
        <strain evidence="3 4">AN110305</strain>
    </source>
</reference>
<feature type="transmembrane region" description="Helical" evidence="1">
    <location>
        <begin position="12"/>
        <end position="32"/>
    </location>
</feature>
<feature type="transmembrane region" description="Helical" evidence="1">
    <location>
        <begin position="129"/>
        <end position="150"/>
    </location>
</feature>
<feature type="domain" description="DUF3592" evidence="2">
    <location>
        <begin position="58"/>
        <end position="116"/>
    </location>
</feature>
<dbReference type="OrthoDB" id="9851322at2"/>
<sequence>MTTGSVRQRGDFARDLVVAFVAAWVLVTAALVDLHMTSHPSAVAEQALYEHGIHSEAVVTETEPENRNTVHYEFHAAGQTYARVGSADPPNPLARELSVGNRIRIVYDSRDPNQSCACEPRKYSTELDVVGIVIRSTIVAIVVGPTVALVRRARRRRRSRAHRK</sequence>
<evidence type="ECO:0000313" key="4">
    <source>
        <dbReference type="Proteomes" id="UP000323454"/>
    </source>
</evidence>
<name>A0A5B2WU01_9PSEU</name>
<accession>A0A5B2WU01</accession>
<evidence type="ECO:0000313" key="3">
    <source>
        <dbReference type="EMBL" id="KAA2254488.1"/>
    </source>
</evidence>
<keyword evidence="1" id="KW-0472">Membrane</keyword>
<keyword evidence="1" id="KW-1133">Transmembrane helix</keyword>
<dbReference type="RefSeq" id="WP_149853284.1">
    <property type="nucleotide sequence ID" value="NZ_VUOB01000061.1"/>
</dbReference>
<comment type="caution">
    <text evidence="3">The sequence shown here is derived from an EMBL/GenBank/DDBJ whole genome shotgun (WGS) entry which is preliminary data.</text>
</comment>
<keyword evidence="1" id="KW-0812">Transmembrane</keyword>
<dbReference type="Pfam" id="PF12158">
    <property type="entry name" value="DUF3592"/>
    <property type="match status" value="1"/>
</dbReference>
<organism evidence="3 4">
    <name type="scientific">Solihabitans fulvus</name>
    <dbReference type="NCBI Taxonomy" id="1892852"/>
    <lineage>
        <taxon>Bacteria</taxon>
        <taxon>Bacillati</taxon>
        <taxon>Actinomycetota</taxon>
        <taxon>Actinomycetes</taxon>
        <taxon>Pseudonocardiales</taxon>
        <taxon>Pseudonocardiaceae</taxon>
        <taxon>Solihabitans</taxon>
    </lineage>
</organism>
<reference evidence="3 4" key="2">
    <citation type="submission" date="2019-09" db="EMBL/GenBank/DDBJ databases">
        <authorList>
            <person name="Jin C."/>
        </authorList>
    </citation>
    <scope>NUCLEOTIDE SEQUENCE [LARGE SCALE GENOMIC DNA]</scope>
    <source>
        <strain evidence="3 4">AN110305</strain>
    </source>
</reference>
<dbReference type="InterPro" id="IPR021994">
    <property type="entry name" value="DUF3592"/>
</dbReference>
<evidence type="ECO:0000256" key="1">
    <source>
        <dbReference type="SAM" id="Phobius"/>
    </source>
</evidence>
<dbReference type="Proteomes" id="UP000323454">
    <property type="component" value="Unassembled WGS sequence"/>
</dbReference>
<dbReference type="EMBL" id="VUOB01000061">
    <property type="protein sequence ID" value="KAA2254488.1"/>
    <property type="molecule type" value="Genomic_DNA"/>
</dbReference>